<gene>
    <name evidence="4" type="ORF">CBW65_16965</name>
</gene>
<reference evidence="5" key="1">
    <citation type="submission" date="2017-05" db="EMBL/GenBank/DDBJ databases">
        <authorList>
            <person name="Sung H."/>
        </authorList>
    </citation>
    <scope>NUCLEOTIDE SEQUENCE [LARGE SCALE GENOMIC DNA]</scope>
    <source>
        <strain evidence="5">AR23208</strain>
    </source>
</reference>
<name>A0A1Y0IQA1_9BACL</name>
<evidence type="ECO:0000256" key="1">
    <source>
        <dbReference type="ARBA" id="ARBA00010577"/>
    </source>
</evidence>
<evidence type="ECO:0000313" key="5">
    <source>
        <dbReference type="Proteomes" id="UP000195437"/>
    </source>
</evidence>
<keyword evidence="5" id="KW-1185">Reference proteome</keyword>
<dbReference type="RefSeq" id="WP_087457819.1">
    <property type="nucleotide sequence ID" value="NZ_CP021434.1"/>
</dbReference>
<evidence type="ECO:0000256" key="3">
    <source>
        <dbReference type="SAM" id="MobiDB-lite"/>
    </source>
</evidence>
<dbReference type="EMBL" id="CP021434">
    <property type="protein sequence ID" value="ARU62460.1"/>
    <property type="molecule type" value="Genomic_DNA"/>
</dbReference>
<dbReference type="Pfam" id="PF03963">
    <property type="entry name" value="FlgD"/>
    <property type="match status" value="1"/>
</dbReference>
<feature type="region of interest" description="Disordered" evidence="3">
    <location>
        <begin position="1"/>
        <end position="22"/>
    </location>
</feature>
<dbReference type="GO" id="GO:0044781">
    <property type="term" value="P:bacterial-type flagellum organization"/>
    <property type="evidence" value="ECO:0007669"/>
    <property type="project" value="UniProtKB-KW"/>
</dbReference>
<evidence type="ECO:0000256" key="2">
    <source>
        <dbReference type="ARBA" id="ARBA00022795"/>
    </source>
</evidence>
<protein>
    <recommendedName>
        <fullName evidence="6">Flagellar hook capping protein</fullName>
    </recommendedName>
</protein>
<dbReference type="OrthoDB" id="280334at2"/>
<feature type="compositionally biased region" description="Basic and acidic residues" evidence="3">
    <location>
        <begin position="9"/>
        <end position="22"/>
    </location>
</feature>
<dbReference type="AlphaFoldDB" id="A0A1Y0IQA1"/>
<dbReference type="Proteomes" id="UP000195437">
    <property type="component" value="Chromosome"/>
</dbReference>
<proteinExistence type="inferred from homology"/>
<evidence type="ECO:0008006" key="6">
    <source>
        <dbReference type="Google" id="ProtNLM"/>
    </source>
</evidence>
<sequence>MANSIQIDNSHRYESRPETTPKRELDRDAFLKILVTQLANQDPTQPLQDREFIAQMAQFSSLEQMNKVAISNLQVVQMNAMTLGAQLLGNTVSYANDNGETVTGKVTAVKTVDGTVRVQVGDDLIDLNAIETVQAE</sequence>
<evidence type="ECO:0000313" key="4">
    <source>
        <dbReference type="EMBL" id="ARU62460.1"/>
    </source>
</evidence>
<organism evidence="4 5">
    <name type="scientific">Tumebacillus avium</name>
    <dbReference type="NCBI Taxonomy" id="1903704"/>
    <lineage>
        <taxon>Bacteria</taxon>
        <taxon>Bacillati</taxon>
        <taxon>Bacillota</taxon>
        <taxon>Bacilli</taxon>
        <taxon>Bacillales</taxon>
        <taxon>Alicyclobacillaceae</taxon>
        <taxon>Tumebacillus</taxon>
    </lineage>
</organism>
<comment type="similarity">
    <text evidence="1">Belongs to the FlgD family.</text>
</comment>
<keyword evidence="2" id="KW-1005">Bacterial flagellum biogenesis</keyword>
<dbReference type="KEGG" id="tum:CBW65_16965"/>
<dbReference type="InterPro" id="IPR005648">
    <property type="entry name" value="FlgD"/>
</dbReference>
<accession>A0A1Y0IQA1</accession>